<sequence length="99" mass="10111">MTGLSLIAAVAIGAVIGVAGRVLTRRIRTVPLWLPVAAGVAAAVLATVIARMANSDRPGPTALEIVLQVLFAGAGVAVVAMTADRPSSRPSRITREDAR</sequence>
<protein>
    <recommendedName>
        <fullName evidence="4">Transglycosylase associated protein</fullName>
    </recommendedName>
</protein>
<keyword evidence="1" id="KW-1133">Transmembrane helix</keyword>
<gene>
    <name evidence="2" type="ORF">Aco03nite_061820</name>
</gene>
<accession>A0ABQ3XGZ3</accession>
<feature type="transmembrane region" description="Helical" evidence="1">
    <location>
        <begin position="65"/>
        <end position="83"/>
    </location>
</feature>
<name>A0ABQ3XGZ3_9ACTN</name>
<proteinExistence type="predicted"/>
<keyword evidence="3" id="KW-1185">Reference proteome</keyword>
<comment type="caution">
    <text evidence="2">The sequence shown here is derived from an EMBL/GenBank/DDBJ whole genome shotgun (WGS) entry which is preliminary data.</text>
</comment>
<dbReference type="Proteomes" id="UP000612282">
    <property type="component" value="Unassembled WGS sequence"/>
</dbReference>
<evidence type="ECO:0000256" key="1">
    <source>
        <dbReference type="SAM" id="Phobius"/>
    </source>
</evidence>
<keyword evidence="1" id="KW-0812">Transmembrane</keyword>
<evidence type="ECO:0008006" key="4">
    <source>
        <dbReference type="Google" id="ProtNLM"/>
    </source>
</evidence>
<evidence type="ECO:0000313" key="2">
    <source>
        <dbReference type="EMBL" id="GID57778.1"/>
    </source>
</evidence>
<evidence type="ECO:0000313" key="3">
    <source>
        <dbReference type="Proteomes" id="UP000612282"/>
    </source>
</evidence>
<organism evidence="2 3">
    <name type="scientific">Actinoplanes couchii</name>
    <dbReference type="NCBI Taxonomy" id="403638"/>
    <lineage>
        <taxon>Bacteria</taxon>
        <taxon>Bacillati</taxon>
        <taxon>Actinomycetota</taxon>
        <taxon>Actinomycetes</taxon>
        <taxon>Micromonosporales</taxon>
        <taxon>Micromonosporaceae</taxon>
        <taxon>Actinoplanes</taxon>
    </lineage>
</organism>
<keyword evidence="1" id="KW-0472">Membrane</keyword>
<feature type="transmembrane region" description="Helical" evidence="1">
    <location>
        <begin position="30"/>
        <end position="53"/>
    </location>
</feature>
<dbReference type="EMBL" id="BOMG01000076">
    <property type="protein sequence ID" value="GID57778.1"/>
    <property type="molecule type" value="Genomic_DNA"/>
</dbReference>
<reference evidence="2 3" key="1">
    <citation type="submission" date="2021-01" db="EMBL/GenBank/DDBJ databases">
        <title>Whole genome shotgun sequence of Actinoplanes couchii NBRC 106145.</title>
        <authorList>
            <person name="Komaki H."/>
            <person name="Tamura T."/>
        </authorList>
    </citation>
    <scope>NUCLEOTIDE SEQUENCE [LARGE SCALE GENOMIC DNA]</scope>
    <source>
        <strain evidence="2 3">NBRC 106145</strain>
    </source>
</reference>
<feature type="transmembrane region" description="Helical" evidence="1">
    <location>
        <begin position="6"/>
        <end position="23"/>
    </location>
</feature>
<dbReference type="RefSeq" id="WP_203801026.1">
    <property type="nucleotide sequence ID" value="NZ_BAAAQE010000099.1"/>
</dbReference>